<organism evidence="2 3">
    <name type="scientific">Roseobacter fucihabitans</name>
    <dbReference type="NCBI Taxonomy" id="1537242"/>
    <lineage>
        <taxon>Bacteria</taxon>
        <taxon>Pseudomonadati</taxon>
        <taxon>Pseudomonadota</taxon>
        <taxon>Alphaproteobacteria</taxon>
        <taxon>Rhodobacterales</taxon>
        <taxon>Roseobacteraceae</taxon>
        <taxon>Roseobacter</taxon>
    </lineage>
</organism>
<dbReference type="Proteomes" id="UP001318682">
    <property type="component" value="Chromosome"/>
</dbReference>
<sequence>MSIQKTIDAPPLRARIKFLTPYGASKQLVVLLHSYRASAETLGSVSDLVRQAFPDADQYVPELALETDALTDPEVLAQHHCEGINKICGAHDYDSIFFVGHSIGGLLARRIYLNALNASEQGNGASHWVDKVERIILLAGMNRGWQAGHQLSLWNLIRWRIGAVLAVLHGLTNKSPLLIMSVRRGAPFITRLRVDWIDASHAAKRAGRTFPKVVQLLGSIDDMVAPSDNIDLVSGSDFYYLDVPYSGHANVVELDAREKVRTVEGAMVEVGALRRAVLTRALAAELRELKDASYIPSDEPVPEANEAITDVVFVIHGIRDVGHWTQKIARAILSKHKTAHGAILLEPETPSYGFFPMLPFLMPWKRRQKVEWFMDQFAQAKAKFPNAKFSYVGHSHGTYLLARALQDYEFVKFKNVLFAGSVVRSGFPWKTLIDDGRIENVFNYVATSDWVVAIFPKAIELTNLQDLGSAGHDGFKALKSEQYLGYAPTQSSGERLEQTFIRGSHSAALVEENWDAIAEFVVNGTPPDIPESIRASTQANWLAITAGFAPLVWIVIAAFLVLIGSGIWRLSESDIVSTILIGIYGLLLWKVVTRL</sequence>
<keyword evidence="3" id="KW-1185">Reference proteome</keyword>
<gene>
    <name evidence="2" type="ORF">ROLI_033110</name>
</gene>
<reference evidence="3" key="1">
    <citation type="submission" date="2024-01" db="EMBL/GenBank/DDBJ databases">
        <title>Roseobacter fucihabitans sp. nov., isolated from the brown alga Fucus spiralis.</title>
        <authorList>
            <person name="Hahnke S."/>
            <person name="Berger M."/>
            <person name="Schlingloff A."/>
            <person name="Athale I."/>
            <person name="Neumann-Schaal M."/>
            <person name="Adenaya A."/>
            <person name="Poehlein A."/>
            <person name="Daniel R."/>
            <person name="Pertersen J."/>
            <person name="Brinkhoff T."/>
        </authorList>
    </citation>
    <scope>NUCLEOTIDE SEQUENCE [LARGE SCALE GENOMIC DNA]</scope>
    <source>
        <strain evidence="3">B14</strain>
    </source>
</reference>
<dbReference type="EMBL" id="CP143423">
    <property type="protein sequence ID" value="WVX50214.1"/>
    <property type="molecule type" value="Genomic_DNA"/>
</dbReference>
<protein>
    <recommendedName>
        <fullName evidence="4">Alpha/beta hydrolase</fullName>
    </recommendedName>
</protein>
<dbReference type="Gene3D" id="3.40.50.1820">
    <property type="entry name" value="alpha/beta hydrolase"/>
    <property type="match status" value="1"/>
</dbReference>
<accession>A0ABZ2BZY7</accession>
<keyword evidence="1" id="KW-0812">Transmembrane</keyword>
<feature type="transmembrane region" description="Helical" evidence="1">
    <location>
        <begin position="575"/>
        <end position="592"/>
    </location>
</feature>
<evidence type="ECO:0000256" key="1">
    <source>
        <dbReference type="SAM" id="Phobius"/>
    </source>
</evidence>
<evidence type="ECO:0000313" key="3">
    <source>
        <dbReference type="Proteomes" id="UP001318682"/>
    </source>
</evidence>
<proteinExistence type="predicted"/>
<name>A0ABZ2BZY7_9RHOB</name>
<keyword evidence="1" id="KW-1133">Transmembrane helix</keyword>
<keyword evidence="1" id="KW-0472">Membrane</keyword>
<dbReference type="InterPro" id="IPR029058">
    <property type="entry name" value="AB_hydrolase_fold"/>
</dbReference>
<feature type="transmembrane region" description="Helical" evidence="1">
    <location>
        <begin position="541"/>
        <end position="563"/>
    </location>
</feature>
<evidence type="ECO:0000313" key="2">
    <source>
        <dbReference type="EMBL" id="WVX50214.1"/>
    </source>
</evidence>
<evidence type="ECO:0008006" key="4">
    <source>
        <dbReference type="Google" id="ProtNLM"/>
    </source>
</evidence>
<dbReference type="RefSeq" id="WP_187430926.1">
    <property type="nucleotide sequence ID" value="NZ_CP143423.1"/>
</dbReference>
<dbReference type="SUPFAM" id="SSF53474">
    <property type="entry name" value="alpha/beta-Hydrolases"/>
    <property type="match status" value="2"/>
</dbReference>